<accession>A0A511UKC0</accession>
<protein>
    <submittedName>
        <fullName evidence="1">Uncharacterized protein</fullName>
    </submittedName>
</protein>
<keyword evidence="2" id="KW-1185">Reference proteome</keyword>
<evidence type="ECO:0000313" key="1">
    <source>
        <dbReference type="EMBL" id="GEN27036.1"/>
    </source>
</evidence>
<dbReference type="AlphaFoldDB" id="A0A511UKC0"/>
<gene>
    <name evidence="1" type="ORF">HVA01_06820</name>
</gene>
<reference evidence="1 2" key="1">
    <citation type="submission" date="2019-07" db="EMBL/GenBank/DDBJ databases">
        <title>Whole genome shotgun sequence of Halomonas variabilis NBRC 102410.</title>
        <authorList>
            <person name="Hosoyama A."/>
            <person name="Uohara A."/>
            <person name="Ohji S."/>
            <person name="Ichikawa N."/>
        </authorList>
    </citation>
    <scope>NUCLEOTIDE SEQUENCE [LARGE SCALE GENOMIC DNA]</scope>
    <source>
        <strain evidence="1 2">NBRC 102410</strain>
    </source>
</reference>
<name>A0A511UKC0_9GAMM</name>
<sequence>MIKSSPNSRRQAIIDALVLAHESAQQLCGTSLNRMPEYYMAMRVADYFADNFLNFGYRLEPQVKRTFQSAHLWHEEAESLCADPDIRSNGRFDLVLYNNKRERPAHVIEFKRGAKLESLRPDIKRLARVCFHAGHKSLETNYLVLTRKCPKGDSRLKKAKQVLSEELDGIEGVSYKISYSDPLEPFINREYETLADATFRIWVIEIKAL</sequence>
<dbReference type="Proteomes" id="UP000321303">
    <property type="component" value="Unassembled WGS sequence"/>
</dbReference>
<comment type="caution">
    <text evidence="1">The sequence shown here is derived from an EMBL/GenBank/DDBJ whole genome shotgun (WGS) entry which is preliminary data.</text>
</comment>
<evidence type="ECO:0000313" key="2">
    <source>
        <dbReference type="Proteomes" id="UP000321303"/>
    </source>
</evidence>
<organism evidence="1 2">
    <name type="scientific">Halovibrio variabilis</name>
    <dbReference type="NCBI Taxonomy" id="31910"/>
    <lineage>
        <taxon>Bacteria</taxon>
        <taxon>Pseudomonadati</taxon>
        <taxon>Pseudomonadota</taxon>
        <taxon>Gammaproteobacteria</taxon>
        <taxon>Oceanospirillales</taxon>
        <taxon>Halomonadaceae</taxon>
        <taxon>Halovibrio</taxon>
    </lineage>
</organism>
<proteinExistence type="predicted"/>
<dbReference type="EMBL" id="BJXV01000002">
    <property type="protein sequence ID" value="GEN27036.1"/>
    <property type="molecule type" value="Genomic_DNA"/>
</dbReference>